<dbReference type="InterPro" id="IPR009057">
    <property type="entry name" value="Homeodomain-like_sf"/>
</dbReference>
<keyword evidence="14" id="KW-1185">Reference proteome</keyword>
<dbReference type="GO" id="GO:0007423">
    <property type="term" value="P:sensory organ development"/>
    <property type="evidence" value="ECO:0007669"/>
    <property type="project" value="UniProtKB-ARBA"/>
</dbReference>
<evidence type="ECO:0000313" key="14">
    <source>
        <dbReference type="Proteomes" id="UP000230750"/>
    </source>
</evidence>
<evidence type="ECO:0000256" key="6">
    <source>
        <dbReference type="ARBA" id="ARBA00023155"/>
    </source>
</evidence>
<dbReference type="InterPro" id="IPR050649">
    <property type="entry name" value="Paired_Homeobox_TFs"/>
</dbReference>
<feature type="compositionally biased region" description="Polar residues" evidence="11">
    <location>
        <begin position="99"/>
        <end position="128"/>
    </location>
</feature>
<evidence type="ECO:0000256" key="2">
    <source>
        <dbReference type="ARBA" id="ARBA00005733"/>
    </source>
</evidence>
<dbReference type="PROSITE" id="PS00027">
    <property type="entry name" value="HOMEOBOX_1"/>
    <property type="match status" value="1"/>
</dbReference>
<dbReference type="AlphaFoldDB" id="A0A2G8JZS5"/>
<dbReference type="FunFam" id="1.10.10.60:FF:000516">
    <property type="entry name" value="Transcription factor Toy"/>
    <property type="match status" value="1"/>
</dbReference>
<name>A0A2G8JZS5_STIJA</name>
<keyword evidence="7" id="KW-0804">Transcription</keyword>
<feature type="region of interest" description="Disordered" evidence="11">
    <location>
        <begin position="1"/>
        <end position="22"/>
    </location>
</feature>
<keyword evidence="6 9" id="KW-0371">Homeobox</keyword>
<dbReference type="PANTHER" id="PTHR24329">
    <property type="entry name" value="HOMEOBOX PROTEIN ARISTALESS"/>
    <property type="match status" value="1"/>
</dbReference>
<dbReference type="SMART" id="SM00389">
    <property type="entry name" value="HOX"/>
    <property type="match status" value="1"/>
</dbReference>
<evidence type="ECO:0000256" key="8">
    <source>
        <dbReference type="ARBA" id="ARBA00023242"/>
    </source>
</evidence>
<keyword evidence="5 9" id="KW-0238">DNA-binding</keyword>
<dbReference type="SUPFAM" id="SSF46689">
    <property type="entry name" value="Homeodomain-like"/>
    <property type="match status" value="1"/>
</dbReference>
<evidence type="ECO:0000256" key="9">
    <source>
        <dbReference type="PROSITE-ProRule" id="PRU00108"/>
    </source>
</evidence>
<dbReference type="GO" id="GO:0005634">
    <property type="term" value="C:nucleus"/>
    <property type="evidence" value="ECO:0007669"/>
    <property type="project" value="UniProtKB-SubCell"/>
</dbReference>
<sequence>MLSASRVVSYEGVTKGEDDTEEAQARLRLKRKLQRNRTSFTTQQIEELEKEFERTHYPDVFARERLAQKIDLPEARIQVWFSNRRAKWRREEKLRNQRRQQGSEVSAPHAQSSSHLPISGGFSNNVSVYQPIPQPSSATMVPRGATDPYGYVREHESISSDGLARNGGQYHPFHHTGTPWP</sequence>
<dbReference type="Proteomes" id="UP000230750">
    <property type="component" value="Unassembled WGS sequence"/>
</dbReference>
<dbReference type="InterPro" id="IPR001356">
    <property type="entry name" value="HD"/>
</dbReference>
<keyword evidence="4" id="KW-0805">Transcription regulation</keyword>
<comment type="caution">
    <text evidence="13">The sequence shown here is derived from an EMBL/GenBank/DDBJ whole genome shotgun (WGS) entry which is preliminary data.</text>
</comment>
<comment type="similarity">
    <text evidence="2">Belongs to the paired homeobox family.</text>
</comment>
<evidence type="ECO:0000259" key="12">
    <source>
        <dbReference type="PROSITE" id="PS50071"/>
    </source>
</evidence>
<evidence type="ECO:0000313" key="13">
    <source>
        <dbReference type="EMBL" id="PIK41242.1"/>
    </source>
</evidence>
<feature type="region of interest" description="Disordered" evidence="11">
    <location>
        <begin position="90"/>
        <end position="181"/>
    </location>
</feature>
<organism evidence="13 14">
    <name type="scientific">Stichopus japonicus</name>
    <name type="common">Sea cucumber</name>
    <dbReference type="NCBI Taxonomy" id="307972"/>
    <lineage>
        <taxon>Eukaryota</taxon>
        <taxon>Metazoa</taxon>
        <taxon>Echinodermata</taxon>
        <taxon>Eleutherozoa</taxon>
        <taxon>Echinozoa</taxon>
        <taxon>Holothuroidea</taxon>
        <taxon>Aspidochirotacea</taxon>
        <taxon>Aspidochirotida</taxon>
        <taxon>Stichopodidae</taxon>
        <taxon>Apostichopus</taxon>
    </lineage>
</organism>
<evidence type="ECO:0000256" key="1">
    <source>
        <dbReference type="ARBA" id="ARBA00004123"/>
    </source>
</evidence>
<dbReference type="GO" id="GO:0030154">
    <property type="term" value="P:cell differentiation"/>
    <property type="evidence" value="ECO:0007669"/>
    <property type="project" value="UniProtKB-ARBA"/>
</dbReference>
<dbReference type="PROSITE" id="PS50071">
    <property type="entry name" value="HOMEOBOX_2"/>
    <property type="match status" value="1"/>
</dbReference>
<dbReference type="GO" id="GO:0000977">
    <property type="term" value="F:RNA polymerase II transcription regulatory region sequence-specific DNA binding"/>
    <property type="evidence" value="ECO:0007669"/>
    <property type="project" value="TreeGrafter"/>
</dbReference>
<dbReference type="GO" id="GO:0045944">
    <property type="term" value="P:positive regulation of transcription by RNA polymerase II"/>
    <property type="evidence" value="ECO:0007669"/>
    <property type="project" value="UniProtKB-ARBA"/>
</dbReference>
<evidence type="ECO:0000256" key="5">
    <source>
        <dbReference type="ARBA" id="ARBA00023125"/>
    </source>
</evidence>
<proteinExistence type="inferred from homology"/>
<comment type="subcellular location">
    <subcellularLocation>
        <location evidence="1 9 10">Nucleus</location>
    </subcellularLocation>
</comment>
<reference evidence="13 14" key="1">
    <citation type="journal article" date="2017" name="PLoS Biol.">
        <title>The sea cucumber genome provides insights into morphological evolution and visceral regeneration.</title>
        <authorList>
            <person name="Zhang X."/>
            <person name="Sun L."/>
            <person name="Yuan J."/>
            <person name="Sun Y."/>
            <person name="Gao Y."/>
            <person name="Zhang L."/>
            <person name="Li S."/>
            <person name="Dai H."/>
            <person name="Hamel J.F."/>
            <person name="Liu C."/>
            <person name="Yu Y."/>
            <person name="Liu S."/>
            <person name="Lin W."/>
            <person name="Guo K."/>
            <person name="Jin S."/>
            <person name="Xu P."/>
            <person name="Storey K.B."/>
            <person name="Huan P."/>
            <person name="Zhang T."/>
            <person name="Zhou Y."/>
            <person name="Zhang J."/>
            <person name="Lin C."/>
            <person name="Li X."/>
            <person name="Xing L."/>
            <person name="Huo D."/>
            <person name="Sun M."/>
            <person name="Wang L."/>
            <person name="Mercier A."/>
            <person name="Li F."/>
            <person name="Yang H."/>
            <person name="Xiang J."/>
        </authorList>
    </citation>
    <scope>NUCLEOTIDE SEQUENCE [LARGE SCALE GENOMIC DNA]</scope>
    <source>
        <strain evidence="13">Shaxun</strain>
        <tissue evidence="13">Muscle</tissue>
    </source>
</reference>
<dbReference type="CDD" id="cd00086">
    <property type="entry name" value="homeodomain"/>
    <property type="match status" value="1"/>
</dbReference>
<dbReference type="Pfam" id="PF00046">
    <property type="entry name" value="Homeodomain"/>
    <property type="match status" value="1"/>
</dbReference>
<evidence type="ECO:0000256" key="3">
    <source>
        <dbReference type="ARBA" id="ARBA00022473"/>
    </source>
</evidence>
<evidence type="ECO:0000256" key="7">
    <source>
        <dbReference type="ARBA" id="ARBA00023163"/>
    </source>
</evidence>
<protein>
    <submittedName>
        <fullName evidence="13">Putative paired box protein Pax-6</fullName>
    </submittedName>
</protein>
<dbReference type="STRING" id="307972.A0A2G8JZS5"/>
<evidence type="ECO:0000256" key="10">
    <source>
        <dbReference type="RuleBase" id="RU000682"/>
    </source>
</evidence>
<keyword evidence="3" id="KW-0217">Developmental protein</keyword>
<gene>
    <name evidence="13" type="ORF">BSL78_21906</name>
</gene>
<evidence type="ECO:0000256" key="11">
    <source>
        <dbReference type="SAM" id="MobiDB-lite"/>
    </source>
</evidence>
<dbReference type="Gene3D" id="1.10.10.60">
    <property type="entry name" value="Homeodomain-like"/>
    <property type="match status" value="1"/>
</dbReference>
<dbReference type="GO" id="GO:0000981">
    <property type="term" value="F:DNA-binding transcription factor activity, RNA polymerase II-specific"/>
    <property type="evidence" value="ECO:0007669"/>
    <property type="project" value="InterPro"/>
</dbReference>
<evidence type="ECO:0000256" key="4">
    <source>
        <dbReference type="ARBA" id="ARBA00023015"/>
    </source>
</evidence>
<feature type="DNA-binding region" description="Homeobox" evidence="9">
    <location>
        <begin position="33"/>
        <end position="92"/>
    </location>
</feature>
<accession>A0A2G8JZS5</accession>
<dbReference type="InterPro" id="IPR017970">
    <property type="entry name" value="Homeobox_CS"/>
</dbReference>
<dbReference type="OrthoDB" id="3225452at2759"/>
<keyword evidence="8 9" id="KW-0539">Nucleus</keyword>
<dbReference type="GO" id="GO:0009653">
    <property type="term" value="P:anatomical structure morphogenesis"/>
    <property type="evidence" value="ECO:0007669"/>
    <property type="project" value="UniProtKB-ARBA"/>
</dbReference>
<dbReference type="PANTHER" id="PTHR24329:SF543">
    <property type="entry name" value="FI01017P-RELATED"/>
    <property type="match status" value="1"/>
</dbReference>
<feature type="domain" description="Homeobox" evidence="12">
    <location>
        <begin position="31"/>
        <end position="91"/>
    </location>
</feature>
<dbReference type="EMBL" id="MRZV01001037">
    <property type="protein sequence ID" value="PIK41242.1"/>
    <property type="molecule type" value="Genomic_DNA"/>
</dbReference>
<dbReference type="GO" id="GO:0048731">
    <property type="term" value="P:system development"/>
    <property type="evidence" value="ECO:0007669"/>
    <property type="project" value="UniProtKB-ARBA"/>
</dbReference>